<reference evidence="1" key="1">
    <citation type="submission" date="2021-04" db="EMBL/GenBank/DDBJ databases">
        <authorList>
            <person name="Rodrigo-Torres L."/>
            <person name="Arahal R. D."/>
            <person name="Lucena T."/>
        </authorList>
    </citation>
    <scope>NUCLEOTIDE SEQUENCE</scope>
    <source>
        <strain evidence="1">AS29M-1</strain>
    </source>
</reference>
<gene>
    <name evidence="1" type="ORF">CRYO30217_02321</name>
</gene>
<protein>
    <submittedName>
        <fullName evidence="1">Uncharacterized protein</fullName>
    </submittedName>
</protein>
<accession>A0A916JNI8</accession>
<dbReference type="AlphaFoldDB" id="A0A916JNI8"/>
<sequence length="142" mass="16745">MISSTLYGQGILPTKKDVKRAKKDTTINLKTLIDENDSWNYVAHYDYKSNDFLVRDSMLQITFIDTETVNYITPSDKLIIIDNDEFEIIYGGEGPERQTFELIHIQGNYLILESKIRNKGYVNGKLVWKQKKKIRYLWEMKE</sequence>
<organism evidence="1 2">
    <name type="scientific">Parvicella tangerina</name>
    <dbReference type="NCBI Taxonomy" id="2829795"/>
    <lineage>
        <taxon>Bacteria</taxon>
        <taxon>Pseudomonadati</taxon>
        <taxon>Bacteroidota</taxon>
        <taxon>Flavobacteriia</taxon>
        <taxon>Flavobacteriales</taxon>
        <taxon>Parvicellaceae</taxon>
        <taxon>Parvicella</taxon>
    </lineage>
</organism>
<evidence type="ECO:0000313" key="1">
    <source>
        <dbReference type="EMBL" id="CAG5083886.1"/>
    </source>
</evidence>
<proteinExistence type="predicted"/>
<dbReference type="EMBL" id="OU015584">
    <property type="protein sequence ID" value="CAG5083886.1"/>
    <property type="molecule type" value="Genomic_DNA"/>
</dbReference>
<keyword evidence="2" id="KW-1185">Reference proteome</keyword>
<dbReference type="KEGG" id="ptan:CRYO30217_02321"/>
<name>A0A916JNI8_9FLAO</name>
<evidence type="ECO:0000313" key="2">
    <source>
        <dbReference type="Proteomes" id="UP000683507"/>
    </source>
</evidence>
<dbReference type="Proteomes" id="UP000683507">
    <property type="component" value="Chromosome"/>
</dbReference>